<comment type="caution">
    <text evidence="5">The sequence shown here is derived from an EMBL/GenBank/DDBJ whole genome shotgun (WGS) entry which is preliminary data.</text>
</comment>
<protein>
    <submittedName>
        <fullName evidence="5">Arylsulfatase A-like enzyme</fullName>
    </submittedName>
</protein>
<gene>
    <name evidence="5" type="ORF">J2X21_003884</name>
</gene>
<keyword evidence="3" id="KW-1133">Transmembrane helix</keyword>
<dbReference type="CDD" id="cd16148">
    <property type="entry name" value="sulfatase_like"/>
    <property type="match status" value="1"/>
</dbReference>
<evidence type="ECO:0000313" key="6">
    <source>
        <dbReference type="Proteomes" id="UP001180825"/>
    </source>
</evidence>
<dbReference type="InterPro" id="IPR050738">
    <property type="entry name" value="Sulfatase"/>
</dbReference>
<dbReference type="InterPro" id="IPR017850">
    <property type="entry name" value="Alkaline_phosphatase_core_sf"/>
</dbReference>
<dbReference type="PANTHER" id="PTHR42693:SF53">
    <property type="entry name" value="ENDO-4-O-SULFATASE"/>
    <property type="match status" value="1"/>
</dbReference>
<evidence type="ECO:0000259" key="4">
    <source>
        <dbReference type="Pfam" id="PF00884"/>
    </source>
</evidence>
<evidence type="ECO:0000256" key="3">
    <source>
        <dbReference type="SAM" id="Phobius"/>
    </source>
</evidence>
<keyword evidence="3" id="KW-0472">Membrane</keyword>
<sequence>MSAAAAAPSTAIPAASLWRCFGAAHAALSILWMPWALLKQVDAFLGFLTPVELLRDVALALLVLAVPALIIAMVAMLGAGLARRLGAGEPAAHALAWGLLIVPVGWVCLWQFGSAGWAWLRTVSGTSLSLNSHLRVGAAVALLLLAYALGRQGRWRGLVGKTVQALLGLRGLALLALALSCGWLLLQPPRLLGPADAPAVPPAAADQPDVFLFTIDTLAAQDAMVCGDGPTLMPRLREFARQATCFDRHYASANFTTPSTATLETGALPWTHWGVQIVAKMSADVRDHTLARRLREQGYETHSISANLMASPRHHGSFAHYDTDTISPSPSLGLKPRRALTLFPDTTLPFWLSGLVPFLDTLDVYRFAEHNPFPPELSYAAAKQQLAKAHRPVFMWVHTLPPHDPYLAPEGFKYQLLPQGELDRWSQMLGMGHYTPAQQTVIDKHRLRYRESIMAADAALGRFLDDLRQSGRLDKAIVAITSDHGESFEHGFMGHAGETMNEGVLRVPLVIKLPGQSTGRVVSQPVSLADVAPTLADLAGGGGLPRADGRSLKPALLGDTLPARPVLSMAMERQSRFAPIGQGHYVLIDGDHKLTYDAAARTATLHDLAADPRETTDLMATQPELGARLRADLEARLAQVEQLRARQFGGTR</sequence>
<evidence type="ECO:0000256" key="2">
    <source>
        <dbReference type="ARBA" id="ARBA00022801"/>
    </source>
</evidence>
<feature type="transmembrane region" description="Helical" evidence="3">
    <location>
        <begin position="57"/>
        <end position="82"/>
    </location>
</feature>
<dbReference type="RefSeq" id="WP_310331343.1">
    <property type="nucleotide sequence ID" value="NZ_JAVDXV010000008.1"/>
</dbReference>
<dbReference type="Proteomes" id="UP001180825">
    <property type="component" value="Unassembled WGS sequence"/>
</dbReference>
<feature type="domain" description="Sulfatase N-terminal" evidence="4">
    <location>
        <begin position="208"/>
        <end position="540"/>
    </location>
</feature>
<name>A0ABU2AC79_9BURK</name>
<comment type="similarity">
    <text evidence="1">Belongs to the sulfatase family.</text>
</comment>
<dbReference type="Pfam" id="PF00884">
    <property type="entry name" value="Sulfatase"/>
    <property type="match status" value="1"/>
</dbReference>
<organism evidence="5 6">
    <name type="scientific">Roseateles asaccharophilus</name>
    <dbReference type="NCBI Taxonomy" id="582607"/>
    <lineage>
        <taxon>Bacteria</taxon>
        <taxon>Pseudomonadati</taxon>
        <taxon>Pseudomonadota</taxon>
        <taxon>Betaproteobacteria</taxon>
        <taxon>Burkholderiales</taxon>
        <taxon>Sphaerotilaceae</taxon>
        <taxon>Roseateles</taxon>
    </lineage>
</organism>
<dbReference type="PANTHER" id="PTHR42693">
    <property type="entry name" value="ARYLSULFATASE FAMILY MEMBER"/>
    <property type="match status" value="1"/>
</dbReference>
<feature type="transmembrane region" description="Helical" evidence="3">
    <location>
        <begin position="132"/>
        <end position="150"/>
    </location>
</feature>
<keyword evidence="2" id="KW-0378">Hydrolase</keyword>
<evidence type="ECO:0000313" key="5">
    <source>
        <dbReference type="EMBL" id="MDR7334720.1"/>
    </source>
</evidence>
<dbReference type="InterPro" id="IPR000917">
    <property type="entry name" value="Sulfatase_N"/>
</dbReference>
<reference evidence="5 6" key="1">
    <citation type="submission" date="2023-07" db="EMBL/GenBank/DDBJ databases">
        <title>Sorghum-associated microbial communities from plants grown in Nebraska, USA.</title>
        <authorList>
            <person name="Schachtman D."/>
        </authorList>
    </citation>
    <scope>NUCLEOTIDE SEQUENCE [LARGE SCALE GENOMIC DNA]</scope>
    <source>
        <strain evidence="5 6">BE316</strain>
    </source>
</reference>
<dbReference type="EMBL" id="JAVDXV010000008">
    <property type="protein sequence ID" value="MDR7334720.1"/>
    <property type="molecule type" value="Genomic_DNA"/>
</dbReference>
<feature type="transmembrane region" description="Helical" evidence="3">
    <location>
        <begin position="94"/>
        <end position="112"/>
    </location>
</feature>
<evidence type="ECO:0000256" key="1">
    <source>
        <dbReference type="ARBA" id="ARBA00008779"/>
    </source>
</evidence>
<feature type="transmembrane region" description="Helical" evidence="3">
    <location>
        <begin position="17"/>
        <end position="37"/>
    </location>
</feature>
<proteinExistence type="inferred from homology"/>
<keyword evidence="6" id="KW-1185">Reference proteome</keyword>
<dbReference type="Gene3D" id="3.30.1120.10">
    <property type="match status" value="1"/>
</dbReference>
<dbReference type="SUPFAM" id="SSF53649">
    <property type="entry name" value="Alkaline phosphatase-like"/>
    <property type="match status" value="1"/>
</dbReference>
<accession>A0ABU2AC79</accession>
<dbReference type="Gene3D" id="3.40.720.10">
    <property type="entry name" value="Alkaline Phosphatase, subunit A"/>
    <property type="match status" value="1"/>
</dbReference>
<feature type="transmembrane region" description="Helical" evidence="3">
    <location>
        <begin position="162"/>
        <end position="186"/>
    </location>
</feature>
<keyword evidence="3" id="KW-0812">Transmembrane</keyword>